<gene>
    <name evidence="2" type="ORF">GAB14E_4484</name>
</gene>
<evidence type="ECO:0000313" key="3">
    <source>
        <dbReference type="Proteomes" id="UP000029868"/>
    </source>
</evidence>
<evidence type="ECO:0000313" key="2">
    <source>
        <dbReference type="EMBL" id="KGJ87806.1"/>
    </source>
</evidence>
<comment type="caution">
    <text evidence="2">The sequence shown here is derived from an EMBL/GenBank/DDBJ whole genome shotgun (WGS) entry which is preliminary data.</text>
</comment>
<sequence length="81" mass="9795">MDFEPEFDSRYRKPCAPCPMCKKHINHGELECYHCGYELTVYDIRLLKQYMRKQKYNGIWLALKVPPIAIILFTIYFLLFE</sequence>
<keyword evidence="1" id="KW-1133">Transmembrane helix</keyword>
<dbReference type="Proteomes" id="UP000029868">
    <property type="component" value="Unassembled WGS sequence"/>
</dbReference>
<evidence type="ECO:0000256" key="1">
    <source>
        <dbReference type="SAM" id="Phobius"/>
    </source>
</evidence>
<keyword evidence="1" id="KW-0812">Transmembrane</keyword>
<organism evidence="2 3">
    <name type="scientific">Colwellia psychrerythraea</name>
    <name type="common">Vibrio psychroerythus</name>
    <dbReference type="NCBI Taxonomy" id="28229"/>
    <lineage>
        <taxon>Bacteria</taxon>
        <taxon>Pseudomonadati</taxon>
        <taxon>Pseudomonadota</taxon>
        <taxon>Gammaproteobacteria</taxon>
        <taxon>Alteromonadales</taxon>
        <taxon>Colwelliaceae</taxon>
        <taxon>Colwellia</taxon>
    </lineage>
</organism>
<feature type="transmembrane region" description="Helical" evidence="1">
    <location>
        <begin position="58"/>
        <end position="79"/>
    </location>
</feature>
<protein>
    <submittedName>
        <fullName evidence="2">Uncharacterized protein</fullName>
    </submittedName>
</protein>
<proteinExistence type="predicted"/>
<keyword evidence="1" id="KW-0472">Membrane</keyword>
<accession>A0A099KBS0</accession>
<name>A0A099KBS0_COLPS</name>
<dbReference type="AlphaFoldDB" id="A0A099KBS0"/>
<dbReference type="EMBL" id="JQEC01000071">
    <property type="protein sequence ID" value="KGJ87806.1"/>
    <property type="molecule type" value="Genomic_DNA"/>
</dbReference>
<reference evidence="2 3" key="1">
    <citation type="submission" date="2014-08" db="EMBL/GenBank/DDBJ databases">
        <title>Genomic and Phenotypic Diversity of Colwellia psychrerythraea strains from Disparate Marine Basins.</title>
        <authorList>
            <person name="Techtmann S.M."/>
            <person name="Stelling S.C."/>
            <person name="Utturkar S.M."/>
            <person name="Alshibli N."/>
            <person name="Harris A."/>
            <person name="Brown S.D."/>
            <person name="Hazen T.C."/>
        </authorList>
    </citation>
    <scope>NUCLEOTIDE SEQUENCE [LARGE SCALE GENOMIC DNA]</scope>
    <source>
        <strain evidence="2 3">GAB14E</strain>
    </source>
</reference>